<dbReference type="Gene3D" id="1.10.10.10">
    <property type="entry name" value="Winged helix-like DNA-binding domain superfamily/Winged helix DNA-binding domain"/>
    <property type="match status" value="1"/>
</dbReference>
<keyword evidence="1" id="KW-0805">Transcription regulation</keyword>
<dbReference type="Proteomes" id="UP000178114">
    <property type="component" value="Unassembled WGS sequence"/>
</dbReference>
<name>A0A1F5WZY6_9BACT</name>
<dbReference type="InterPro" id="IPR051011">
    <property type="entry name" value="Metal_resp_trans_reg"/>
</dbReference>
<dbReference type="InterPro" id="IPR001845">
    <property type="entry name" value="HTH_ArsR_DNA-bd_dom"/>
</dbReference>
<reference evidence="5 6" key="1">
    <citation type="journal article" date="2016" name="Nat. Commun.">
        <title>Thousands of microbial genomes shed light on interconnected biogeochemical processes in an aquifer system.</title>
        <authorList>
            <person name="Anantharaman K."/>
            <person name="Brown C.T."/>
            <person name="Hug L.A."/>
            <person name="Sharon I."/>
            <person name="Castelle C.J."/>
            <person name="Probst A.J."/>
            <person name="Thomas B.C."/>
            <person name="Singh A."/>
            <person name="Wilkins M.J."/>
            <person name="Karaoz U."/>
            <person name="Brodie E.L."/>
            <person name="Williams K.H."/>
            <person name="Hubbard S.S."/>
            <person name="Banfield J.F."/>
        </authorList>
    </citation>
    <scope>NUCLEOTIDE SEQUENCE [LARGE SCALE GENOMIC DNA]</scope>
</reference>
<dbReference type="GO" id="GO:0003677">
    <property type="term" value="F:DNA binding"/>
    <property type="evidence" value="ECO:0007669"/>
    <property type="project" value="UniProtKB-KW"/>
</dbReference>
<dbReference type="EMBL" id="MFID01000014">
    <property type="protein sequence ID" value="OGF81215.1"/>
    <property type="molecule type" value="Genomic_DNA"/>
</dbReference>
<dbReference type="PANTHER" id="PTHR43132">
    <property type="entry name" value="ARSENICAL RESISTANCE OPERON REPRESSOR ARSR-RELATED"/>
    <property type="match status" value="1"/>
</dbReference>
<dbReference type="PRINTS" id="PR00778">
    <property type="entry name" value="HTHARSR"/>
</dbReference>
<keyword evidence="3" id="KW-0804">Transcription</keyword>
<sequence>MQKTRQLERIVKGFANHRRIEIMALLDRSPELSVLEISDALKINFKTGSEHIRRLAAAGLVMKRNEGSSVRHALTHIGKFILKFLRTLE</sequence>
<dbReference type="InterPro" id="IPR011991">
    <property type="entry name" value="ArsR-like_HTH"/>
</dbReference>
<dbReference type="SUPFAM" id="SSF46785">
    <property type="entry name" value="Winged helix' DNA-binding domain"/>
    <property type="match status" value="1"/>
</dbReference>
<proteinExistence type="predicted"/>
<dbReference type="InterPro" id="IPR036390">
    <property type="entry name" value="WH_DNA-bd_sf"/>
</dbReference>
<dbReference type="PROSITE" id="PS50987">
    <property type="entry name" value="HTH_ARSR_2"/>
    <property type="match status" value="1"/>
</dbReference>
<evidence type="ECO:0000259" key="4">
    <source>
        <dbReference type="PROSITE" id="PS50987"/>
    </source>
</evidence>
<dbReference type="PANTHER" id="PTHR43132:SF2">
    <property type="entry name" value="ARSENICAL RESISTANCE OPERON REPRESSOR ARSR-RELATED"/>
    <property type="match status" value="1"/>
</dbReference>
<dbReference type="SMART" id="SM00418">
    <property type="entry name" value="HTH_ARSR"/>
    <property type="match status" value="1"/>
</dbReference>
<dbReference type="InterPro" id="IPR036388">
    <property type="entry name" value="WH-like_DNA-bd_sf"/>
</dbReference>
<evidence type="ECO:0000256" key="3">
    <source>
        <dbReference type="ARBA" id="ARBA00023163"/>
    </source>
</evidence>
<evidence type="ECO:0000256" key="1">
    <source>
        <dbReference type="ARBA" id="ARBA00023015"/>
    </source>
</evidence>
<dbReference type="AlphaFoldDB" id="A0A1F5WZY6"/>
<gene>
    <name evidence="5" type="ORF">A2930_01995</name>
</gene>
<dbReference type="Pfam" id="PF01022">
    <property type="entry name" value="HTH_5"/>
    <property type="match status" value="1"/>
</dbReference>
<evidence type="ECO:0000313" key="5">
    <source>
        <dbReference type="EMBL" id="OGF81215.1"/>
    </source>
</evidence>
<organism evidence="5 6">
    <name type="scientific">Candidatus Giovannonibacteria bacterium RIFCSPLOWO2_01_FULL_45_34</name>
    <dbReference type="NCBI Taxonomy" id="1798351"/>
    <lineage>
        <taxon>Bacteria</taxon>
        <taxon>Candidatus Giovannoniibacteriota</taxon>
    </lineage>
</organism>
<feature type="domain" description="HTH arsR-type" evidence="4">
    <location>
        <begin position="1"/>
        <end position="89"/>
    </location>
</feature>
<accession>A0A1F5WZY6</accession>
<dbReference type="STRING" id="1798351.A2930_01995"/>
<protein>
    <recommendedName>
        <fullName evidence="4">HTH arsR-type domain-containing protein</fullName>
    </recommendedName>
</protein>
<dbReference type="GO" id="GO:0003700">
    <property type="term" value="F:DNA-binding transcription factor activity"/>
    <property type="evidence" value="ECO:0007669"/>
    <property type="project" value="InterPro"/>
</dbReference>
<dbReference type="CDD" id="cd00090">
    <property type="entry name" value="HTH_ARSR"/>
    <property type="match status" value="1"/>
</dbReference>
<comment type="caution">
    <text evidence="5">The sequence shown here is derived from an EMBL/GenBank/DDBJ whole genome shotgun (WGS) entry which is preliminary data.</text>
</comment>
<keyword evidence="2" id="KW-0238">DNA-binding</keyword>
<evidence type="ECO:0000256" key="2">
    <source>
        <dbReference type="ARBA" id="ARBA00023125"/>
    </source>
</evidence>
<evidence type="ECO:0000313" key="6">
    <source>
        <dbReference type="Proteomes" id="UP000178114"/>
    </source>
</evidence>